<protein>
    <submittedName>
        <fullName evidence="1">Uncharacterized protein</fullName>
    </submittedName>
</protein>
<keyword evidence="2" id="KW-1185">Reference proteome</keyword>
<evidence type="ECO:0000313" key="1">
    <source>
        <dbReference type="EMBL" id="GHB46914.1"/>
    </source>
</evidence>
<dbReference type="EMBL" id="BMYF01000020">
    <property type="protein sequence ID" value="GHB46914.1"/>
    <property type="molecule type" value="Genomic_DNA"/>
</dbReference>
<comment type="caution">
    <text evidence="1">The sequence shown here is derived from an EMBL/GenBank/DDBJ whole genome shotgun (WGS) entry which is preliminary data.</text>
</comment>
<dbReference type="Proteomes" id="UP000642809">
    <property type="component" value="Unassembled WGS sequence"/>
</dbReference>
<proteinExistence type="predicted"/>
<evidence type="ECO:0000313" key="2">
    <source>
        <dbReference type="Proteomes" id="UP000642809"/>
    </source>
</evidence>
<dbReference type="AlphaFoldDB" id="A0A8J3D1G3"/>
<organism evidence="1 2">
    <name type="scientific">Mongoliitalea lutea</name>
    <dbReference type="NCBI Taxonomy" id="849756"/>
    <lineage>
        <taxon>Bacteria</taxon>
        <taxon>Pseudomonadati</taxon>
        <taxon>Bacteroidota</taxon>
        <taxon>Cytophagia</taxon>
        <taxon>Cytophagales</taxon>
        <taxon>Cyclobacteriaceae</taxon>
        <taxon>Mongoliitalea</taxon>
    </lineage>
</organism>
<accession>A0A8J3D1G3</accession>
<name>A0A8J3D1G3_9BACT</name>
<sequence length="68" mass="7852">MNELIIYGILFLALIGHTLLAGKMYRAVHADKSLSLHEKNDWKLKALIFPGYFWGKYKSSQKRGDARK</sequence>
<reference evidence="1" key="2">
    <citation type="submission" date="2020-09" db="EMBL/GenBank/DDBJ databases">
        <authorList>
            <person name="Sun Q."/>
            <person name="Kim S."/>
        </authorList>
    </citation>
    <scope>NUCLEOTIDE SEQUENCE</scope>
    <source>
        <strain evidence="1">KCTC 23224</strain>
    </source>
</reference>
<dbReference type="RefSeq" id="WP_189584417.1">
    <property type="nucleotide sequence ID" value="NZ_BMYF01000020.1"/>
</dbReference>
<gene>
    <name evidence="1" type="ORF">GCM10008106_29770</name>
</gene>
<reference evidence="1" key="1">
    <citation type="journal article" date="2014" name="Int. J. Syst. Evol. Microbiol.">
        <title>Complete genome sequence of Corynebacterium casei LMG S-19264T (=DSM 44701T), isolated from a smear-ripened cheese.</title>
        <authorList>
            <consortium name="US DOE Joint Genome Institute (JGI-PGF)"/>
            <person name="Walter F."/>
            <person name="Albersmeier A."/>
            <person name="Kalinowski J."/>
            <person name="Ruckert C."/>
        </authorList>
    </citation>
    <scope>NUCLEOTIDE SEQUENCE</scope>
    <source>
        <strain evidence="1">KCTC 23224</strain>
    </source>
</reference>